<dbReference type="InterPro" id="IPR004447">
    <property type="entry name" value="Peptidase_S41A"/>
</dbReference>
<dbReference type="CDD" id="cd06782">
    <property type="entry name" value="cpPDZ_CPP-like"/>
    <property type="match status" value="1"/>
</dbReference>
<evidence type="ECO:0000313" key="8">
    <source>
        <dbReference type="EMBL" id="MBB2146028.1"/>
    </source>
</evidence>
<evidence type="ECO:0000313" key="9">
    <source>
        <dbReference type="Proteomes" id="UP000601055"/>
    </source>
</evidence>
<dbReference type="Gene3D" id="3.90.226.10">
    <property type="entry name" value="2-enoyl-CoA Hydratase, Chain A, domain 1"/>
    <property type="match status" value="1"/>
</dbReference>
<keyword evidence="9" id="KW-1185">Reference proteome</keyword>
<feature type="domain" description="PDZ" evidence="7">
    <location>
        <begin position="84"/>
        <end position="149"/>
    </location>
</feature>
<dbReference type="RefSeq" id="WP_182922702.1">
    <property type="nucleotide sequence ID" value="NZ_WNXD01000002.1"/>
</dbReference>
<dbReference type="EMBL" id="WNXD01000002">
    <property type="protein sequence ID" value="MBB2146028.1"/>
    <property type="molecule type" value="Genomic_DNA"/>
</dbReference>
<dbReference type="NCBIfam" id="TIGR00225">
    <property type="entry name" value="prc"/>
    <property type="match status" value="1"/>
</dbReference>
<proteinExistence type="inferred from homology"/>
<dbReference type="PROSITE" id="PS50106">
    <property type="entry name" value="PDZ"/>
    <property type="match status" value="1"/>
</dbReference>
<comment type="similarity">
    <text evidence="1 5">Belongs to the peptidase S41A family.</text>
</comment>
<dbReference type="SMART" id="SM00228">
    <property type="entry name" value="PDZ"/>
    <property type="match status" value="1"/>
</dbReference>
<organism evidence="8 9">
    <name type="scientific">Pedobacter planticolens</name>
    <dbReference type="NCBI Taxonomy" id="2679964"/>
    <lineage>
        <taxon>Bacteria</taxon>
        <taxon>Pseudomonadati</taxon>
        <taxon>Bacteroidota</taxon>
        <taxon>Sphingobacteriia</taxon>
        <taxon>Sphingobacteriales</taxon>
        <taxon>Sphingobacteriaceae</taxon>
        <taxon>Pedobacter</taxon>
    </lineage>
</organism>
<evidence type="ECO:0000256" key="2">
    <source>
        <dbReference type="ARBA" id="ARBA00022670"/>
    </source>
</evidence>
<dbReference type="PANTHER" id="PTHR32060:SF30">
    <property type="entry name" value="CARBOXY-TERMINAL PROCESSING PROTEASE CTPA"/>
    <property type="match status" value="1"/>
</dbReference>
<keyword evidence="6" id="KW-0175">Coiled coil</keyword>
<feature type="coiled-coil region" evidence="6">
    <location>
        <begin position="461"/>
        <end position="488"/>
    </location>
</feature>
<dbReference type="GO" id="GO:0004175">
    <property type="term" value="F:endopeptidase activity"/>
    <property type="evidence" value="ECO:0007669"/>
    <property type="project" value="TreeGrafter"/>
</dbReference>
<dbReference type="GO" id="GO:0007165">
    <property type="term" value="P:signal transduction"/>
    <property type="evidence" value="ECO:0007669"/>
    <property type="project" value="TreeGrafter"/>
</dbReference>
<dbReference type="CDD" id="cd07560">
    <property type="entry name" value="Peptidase_S41_CPP"/>
    <property type="match status" value="1"/>
</dbReference>
<dbReference type="Gene3D" id="3.30.750.44">
    <property type="match status" value="1"/>
</dbReference>
<evidence type="ECO:0000256" key="3">
    <source>
        <dbReference type="ARBA" id="ARBA00022801"/>
    </source>
</evidence>
<dbReference type="AlphaFoldDB" id="A0A923E0W3"/>
<keyword evidence="4 5" id="KW-0720">Serine protease</keyword>
<dbReference type="SUPFAM" id="SSF52096">
    <property type="entry name" value="ClpP/crotonase"/>
    <property type="match status" value="1"/>
</dbReference>
<dbReference type="GO" id="GO:0006508">
    <property type="term" value="P:proteolysis"/>
    <property type="evidence" value="ECO:0007669"/>
    <property type="project" value="UniProtKB-KW"/>
</dbReference>
<gene>
    <name evidence="8" type="ORF">GM921_11065</name>
</gene>
<evidence type="ECO:0000256" key="6">
    <source>
        <dbReference type="SAM" id="Coils"/>
    </source>
</evidence>
<dbReference type="GO" id="GO:0008236">
    <property type="term" value="F:serine-type peptidase activity"/>
    <property type="evidence" value="ECO:0007669"/>
    <property type="project" value="UniProtKB-KW"/>
</dbReference>
<dbReference type="SUPFAM" id="SSF50156">
    <property type="entry name" value="PDZ domain-like"/>
    <property type="match status" value="1"/>
</dbReference>
<comment type="caution">
    <text evidence="8">The sequence shown here is derived from an EMBL/GenBank/DDBJ whole genome shotgun (WGS) entry which is preliminary data.</text>
</comment>
<dbReference type="Proteomes" id="UP000601055">
    <property type="component" value="Unassembled WGS sequence"/>
</dbReference>
<dbReference type="InterPro" id="IPR029045">
    <property type="entry name" value="ClpP/crotonase-like_dom_sf"/>
</dbReference>
<accession>A0A923E0W3</accession>
<name>A0A923E0W3_9SPHI</name>
<dbReference type="Pfam" id="PF03572">
    <property type="entry name" value="Peptidase_S41"/>
    <property type="match status" value="1"/>
</dbReference>
<evidence type="ECO:0000256" key="5">
    <source>
        <dbReference type="RuleBase" id="RU004404"/>
    </source>
</evidence>
<dbReference type="Gene3D" id="2.30.42.10">
    <property type="match status" value="1"/>
</dbReference>
<dbReference type="SMART" id="SM00245">
    <property type="entry name" value="TSPc"/>
    <property type="match status" value="1"/>
</dbReference>
<dbReference type="GO" id="GO:0030288">
    <property type="term" value="C:outer membrane-bounded periplasmic space"/>
    <property type="evidence" value="ECO:0007669"/>
    <property type="project" value="TreeGrafter"/>
</dbReference>
<keyword evidence="2 5" id="KW-0645">Protease</keyword>
<dbReference type="InterPro" id="IPR005151">
    <property type="entry name" value="Tail-specific_protease"/>
</dbReference>
<evidence type="ECO:0000256" key="1">
    <source>
        <dbReference type="ARBA" id="ARBA00009179"/>
    </source>
</evidence>
<evidence type="ECO:0000256" key="4">
    <source>
        <dbReference type="ARBA" id="ARBA00022825"/>
    </source>
</evidence>
<dbReference type="InterPro" id="IPR036034">
    <property type="entry name" value="PDZ_sf"/>
</dbReference>
<keyword evidence="3 5" id="KW-0378">Hydrolase</keyword>
<dbReference type="InterPro" id="IPR001478">
    <property type="entry name" value="PDZ"/>
</dbReference>
<dbReference type="PANTHER" id="PTHR32060">
    <property type="entry name" value="TAIL-SPECIFIC PROTEASE"/>
    <property type="match status" value="1"/>
</dbReference>
<sequence>MKKVKIGILLFSIGLLSLTFAFKEDLFLVSKNLDVFASLYKEININYVEETNPTGLMRTGIDAMLEGLDPYTEYIPESEIEDYKLKYVSTQYGGIGAGTLFIEGKLFVNEVSEGNPANKQGIKPGDQIVKINGIDTKGKDRGQISQLLRGPKGSSLSLVIIREGAVLNKTIIREEIKQPNVSYSGILDNQIGYIRLDKFLENSGQEVATALENINKEKPKGIILDLRNNGGGILQEAVKIVNLFVDKNILVVTQKGRNPEKTIAYKTVNQPVSPQVPLIVLVNGSSASASEIVAGALQDLDRAIIIGQRSYGKGLVQQTFNLPYNSLVKVTVAKYYTPSGRCIQALDYSHKDKNGEAEKFADSVMKAYDTRAGRTVYNGNGVYPDVFVEPTKFSPITISLINKNLLFDYANSYKKTNKEITNVKTFQLSDVDYTQFVNSLADKDYSYTSRTERLLSDLRTEAENENKLVAVKADLEELKSKMLSAKKTDLITHKAEIKRVLETQIISRYYFEKGKIEQAFQYDKEIVQAKTLFNNHSQMLAILKGDGAFKTIGSPLKSLTSEN</sequence>
<evidence type="ECO:0000259" key="7">
    <source>
        <dbReference type="PROSITE" id="PS50106"/>
    </source>
</evidence>
<protein>
    <submittedName>
        <fullName evidence="8">PDZ domain-containing protein</fullName>
    </submittedName>
</protein>
<reference evidence="8" key="1">
    <citation type="submission" date="2019-11" db="EMBL/GenBank/DDBJ databases">
        <title>Description of Pedobacter sp. LMG 31464T.</title>
        <authorList>
            <person name="Carlier A."/>
            <person name="Qi S."/>
            <person name="Vandamme P."/>
        </authorList>
    </citation>
    <scope>NUCLEOTIDE SEQUENCE</scope>
    <source>
        <strain evidence="8">LMG 31464</strain>
    </source>
</reference>
<dbReference type="Pfam" id="PF17820">
    <property type="entry name" value="PDZ_6"/>
    <property type="match status" value="1"/>
</dbReference>
<dbReference type="InterPro" id="IPR041489">
    <property type="entry name" value="PDZ_6"/>
</dbReference>